<evidence type="ECO:0000313" key="9">
    <source>
        <dbReference type="EMBL" id="JAC22844.1"/>
    </source>
</evidence>
<dbReference type="InterPro" id="IPR036188">
    <property type="entry name" value="FAD/NAD-bd_sf"/>
</dbReference>
<dbReference type="Pfam" id="PF05199">
    <property type="entry name" value="GMC_oxred_C"/>
    <property type="match status" value="1"/>
</dbReference>
<accession>A0A023FNL0</accession>
<feature type="signal peptide" evidence="7">
    <location>
        <begin position="1"/>
        <end position="21"/>
    </location>
</feature>
<keyword evidence="4 5" id="KW-0274">FAD</keyword>
<feature type="binding site" evidence="5">
    <location>
        <position position="132"/>
    </location>
    <ligand>
        <name>FAD</name>
        <dbReference type="ChEBI" id="CHEBI:57692"/>
    </ligand>
</feature>
<dbReference type="SUPFAM" id="SSF51905">
    <property type="entry name" value="FAD/NAD(P)-binding domain"/>
    <property type="match status" value="1"/>
</dbReference>
<evidence type="ECO:0000256" key="7">
    <source>
        <dbReference type="SAM" id="SignalP"/>
    </source>
</evidence>
<proteinExistence type="evidence at transcript level"/>
<dbReference type="GO" id="GO:0050660">
    <property type="term" value="F:flavin adenine dinucleotide binding"/>
    <property type="evidence" value="ECO:0007669"/>
    <property type="project" value="InterPro"/>
</dbReference>
<dbReference type="EMBL" id="GBBK01001638">
    <property type="protein sequence ID" value="JAC22844.1"/>
    <property type="molecule type" value="mRNA"/>
</dbReference>
<reference evidence="9" key="1">
    <citation type="submission" date="2014-03" db="EMBL/GenBank/DDBJ databases">
        <title>The sialotranscriptome of Amblyomma triste, Amblyomma parvum and Amblyomma cajennense ticks, uncovered by 454-based RNA-seq.</title>
        <authorList>
            <person name="Garcia G.R."/>
            <person name="Gardinassi L.G."/>
            <person name="Ribeiro J.M."/>
            <person name="Anatriello E."/>
            <person name="Ferreira B.R."/>
            <person name="Moreira H.N."/>
            <person name="Mafra C."/>
            <person name="Olegario M.M."/>
            <person name="Szabo P.J."/>
            <person name="Miranda-Santos I.K."/>
            <person name="Maruyama S.R."/>
        </authorList>
    </citation>
    <scope>NUCLEOTIDE SEQUENCE</scope>
    <source>
        <strain evidence="9">Uberlandia</strain>
        <tissue evidence="9">Salivary glands</tissue>
    </source>
</reference>
<dbReference type="Gene3D" id="3.30.560.10">
    <property type="entry name" value="Glucose Oxidase, domain 3"/>
    <property type="match status" value="1"/>
</dbReference>
<evidence type="ECO:0000256" key="1">
    <source>
        <dbReference type="ARBA" id="ARBA00001974"/>
    </source>
</evidence>
<evidence type="ECO:0000256" key="5">
    <source>
        <dbReference type="PIRSR" id="PIRSR000137-2"/>
    </source>
</evidence>
<dbReference type="Gene3D" id="3.50.50.60">
    <property type="entry name" value="FAD/NAD(P)-binding domain"/>
    <property type="match status" value="1"/>
</dbReference>
<evidence type="ECO:0000256" key="6">
    <source>
        <dbReference type="RuleBase" id="RU003968"/>
    </source>
</evidence>
<feature type="binding site" evidence="5">
    <location>
        <position position="270"/>
    </location>
    <ligand>
        <name>FAD</name>
        <dbReference type="ChEBI" id="CHEBI:57692"/>
    </ligand>
</feature>
<dbReference type="InterPro" id="IPR000172">
    <property type="entry name" value="GMC_OxRdtase_N"/>
</dbReference>
<dbReference type="Pfam" id="PF00732">
    <property type="entry name" value="GMC_oxred_N"/>
    <property type="match status" value="1"/>
</dbReference>
<dbReference type="PANTHER" id="PTHR11552:SF147">
    <property type="entry name" value="CHOLINE DEHYDROGENASE, MITOCHONDRIAL"/>
    <property type="match status" value="1"/>
</dbReference>
<evidence type="ECO:0000259" key="8">
    <source>
        <dbReference type="PROSITE" id="PS00623"/>
    </source>
</evidence>
<dbReference type="SUPFAM" id="SSF54373">
    <property type="entry name" value="FAD-linked reductases, C-terminal domain"/>
    <property type="match status" value="1"/>
</dbReference>
<dbReference type="PIRSF" id="PIRSF000137">
    <property type="entry name" value="Alcohol_oxidase"/>
    <property type="match status" value="1"/>
</dbReference>
<feature type="chain" id="PRO_5001517053" evidence="7">
    <location>
        <begin position="22"/>
        <end position="616"/>
    </location>
</feature>
<dbReference type="AlphaFoldDB" id="A0A023FNL0"/>
<evidence type="ECO:0000256" key="2">
    <source>
        <dbReference type="ARBA" id="ARBA00010790"/>
    </source>
</evidence>
<comment type="similarity">
    <text evidence="2 6">Belongs to the GMC oxidoreductase family.</text>
</comment>
<organism evidence="9">
    <name type="scientific">Amblyomma cajennense</name>
    <name type="common">Cayenne tick</name>
    <name type="synonym">Acarus cajennensis</name>
    <dbReference type="NCBI Taxonomy" id="34607"/>
    <lineage>
        <taxon>Eukaryota</taxon>
        <taxon>Metazoa</taxon>
        <taxon>Ecdysozoa</taxon>
        <taxon>Arthropoda</taxon>
        <taxon>Chelicerata</taxon>
        <taxon>Arachnida</taxon>
        <taxon>Acari</taxon>
        <taxon>Parasitiformes</taxon>
        <taxon>Ixodida</taxon>
        <taxon>Ixodoidea</taxon>
        <taxon>Ixodidae</taxon>
        <taxon>Amblyomminae</taxon>
        <taxon>Amblyomma</taxon>
    </lineage>
</organism>
<comment type="cofactor">
    <cofactor evidence="1 5">
        <name>FAD</name>
        <dbReference type="ChEBI" id="CHEBI:57692"/>
    </cofactor>
</comment>
<sequence>MLAPLVVTLIVLFARLSPSHANAKVHDEEILEDSCLTNKSEKLLECYDYIVVGAGSAGSVVANRLSASGNYSVLLLEAGGEETPDLLVPFTAPFAPNENNSWLYVTIPQRNSCLSFPGQVAVMTLGKLLGGTSSINSMNFARGSKHDFNRWEEYYNATGWNYTSVLPHFKSIERFNESILTSEAEKPYHGFMGETPVNYPRYNTSLGYVFLNACAQSGYDYVDYNGRTHSGYSRVQSNTAYGIRWSANKCFLEPVRCNRTSLHISINSTVTKVLINKQTKRATGVTFVKNNVTMNVTAAREVILSAGAINTAKLLMLSGIGPKENLQQHQIDVVEELPVGIGLQDHVVFVGLVVTTDEDLIGLKDMNKSIAEYFQNRTGLLTLPGAFETLLFTNSGISDSGISGSGLEDYPDIELELADVFPSEAIKKSPYVSNETYEQYYKPMFNKSGFMNAVAMVRPISRGTVRLNSSYYMMPPLIDPNLLSEQIDLDRLVNGTLKVMALLNTTAMKEIGATVWNSSYPACENYTLWSREYVECFVRMAAFPGQHVCCTCAMGNHNNSVVDERLRVRNVTGLRVADASVMPQITSGNINAAVLMIGDKAASMILEDAKKNDYWN</sequence>
<dbReference type="PANTHER" id="PTHR11552">
    <property type="entry name" value="GLUCOSE-METHANOL-CHOLINE GMC OXIDOREDUCTASE"/>
    <property type="match status" value="1"/>
</dbReference>
<keyword evidence="7" id="KW-0732">Signal</keyword>
<dbReference type="InterPro" id="IPR012132">
    <property type="entry name" value="GMC_OxRdtase"/>
</dbReference>
<name>A0A023FNL0_AMBCJ</name>
<dbReference type="InterPro" id="IPR007867">
    <property type="entry name" value="GMC_OxRtase_C"/>
</dbReference>
<dbReference type="GO" id="GO:0016614">
    <property type="term" value="F:oxidoreductase activity, acting on CH-OH group of donors"/>
    <property type="evidence" value="ECO:0007669"/>
    <property type="project" value="InterPro"/>
</dbReference>
<keyword evidence="3 6" id="KW-0285">Flavoprotein</keyword>
<feature type="domain" description="Glucose-methanol-choline oxidoreductase N-terminal" evidence="8">
    <location>
        <begin position="126"/>
        <end position="149"/>
    </location>
</feature>
<evidence type="ECO:0000256" key="4">
    <source>
        <dbReference type="ARBA" id="ARBA00022827"/>
    </source>
</evidence>
<evidence type="ECO:0000256" key="3">
    <source>
        <dbReference type="ARBA" id="ARBA00022630"/>
    </source>
</evidence>
<protein>
    <submittedName>
        <fullName evidence="9">Putative conserved secreted protein</fullName>
    </submittedName>
</protein>
<dbReference type="PROSITE" id="PS00623">
    <property type="entry name" value="GMC_OXRED_1"/>
    <property type="match status" value="1"/>
</dbReference>